<organism evidence="1 2">
    <name type="scientific">Roseobacter sinensis</name>
    <dbReference type="NCBI Taxonomy" id="2931391"/>
    <lineage>
        <taxon>Bacteria</taxon>
        <taxon>Pseudomonadati</taxon>
        <taxon>Pseudomonadota</taxon>
        <taxon>Alphaproteobacteria</taxon>
        <taxon>Rhodobacterales</taxon>
        <taxon>Roseobacteraceae</taxon>
        <taxon>Roseobacter</taxon>
    </lineage>
</organism>
<gene>
    <name evidence="1" type="ORF">MUB52_09530</name>
</gene>
<protein>
    <recommendedName>
        <fullName evidence="3">SnoaL-like domain-containing protein</fullName>
    </recommendedName>
</protein>
<dbReference type="EMBL" id="JALIEB010000005">
    <property type="protein sequence ID" value="MCV3271669.1"/>
    <property type="molecule type" value="Genomic_DNA"/>
</dbReference>
<dbReference type="SUPFAM" id="SSF54427">
    <property type="entry name" value="NTF2-like"/>
    <property type="match status" value="1"/>
</dbReference>
<accession>A0ABT3BDL4</accession>
<evidence type="ECO:0008006" key="3">
    <source>
        <dbReference type="Google" id="ProtNLM"/>
    </source>
</evidence>
<evidence type="ECO:0000313" key="1">
    <source>
        <dbReference type="EMBL" id="MCV3271669.1"/>
    </source>
</evidence>
<dbReference type="Proteomes" id="UP001208690">
    <property type="component" value="Unassembled WGS sequence"/>
</dbReference>
<name>A0ABT3BDL4_9RHOB</name>
<sequence>MRGVGQIRRWYAQAFETIEGTLHHKEKAALADGNMALLLWAYDFEPPTGGTPPADVHLTGRVLLADCRSDAGAWKLLFDIDTTPRNVTRALLA</sequence>
<dbReference type="Gene3D" id="3.10.450.50">
    <property type="match status" value="1"/>
</dbReference>
<proteinExistence type="predicted"/>
<dbReference type="InterPro" id="IPR032710">
    <property type="entry name" value="NTF2-like_dom_sf"/>
</dbReference>
<evidence type="ECO:0000313" key="2">
    <source>
        <dbReference type="Proteomes" id="UP001208690"/>
    </source>
</evidence>
<comment type="caution">
    <text evidence="1">The sequence shown here is derived from an EMBL/GenBank/DDBJ whole genome shotgun (WGS) entry which is preliminary data.</text>
</comment>
<dbReference type="RefSeq" id="WP_263843992.1">
    <property type="nucleotide sequence ID" value="NZ_JALIEB010000005.1"/>
</dbReference>
<keyword evidence="2" id="KW-1185">Reference proteome</keyword>
<reference evidence="1 2" key="1">
    <citation type="submission" date="2022-04" db="EMBL/GenBank/DDBJ databases">
        <title>Roseobacter sp. WL0113 is a bacterium isolated from neritic sediment.</title>
        <authorList>
            <person name="Wang L."/>
            <person name="He W."/>
            <person name="Zhang D.-F."/>
        </authorList>
    </citation>
    <scope>NUCLEOTIDE SEQUENCE [LARGE SCALE GENOMIC DNA]</scope>
    <source>
        <strain evidence="1 2">WL0113</strain>
    </source>
</reference>